<evidence type="ECO:0000256" key="2">
    <source>
        <dbReference type="SAM" id="Phobius"/>
    </source>
</evidence>
<sequence length="644" mass="73890">MSVSFLQEEVQKRMETEKLEDLKQQASIQELIRNSPFYQRMAQPTPAEIRLDLIYYGFDVRWIYLGLWAAFSMALSIDCFLFSSWFLRNMTFNLYPLVLISLLETIAVLFTFMKVAEVSYGLAKVVFERLKKVKIHKQEKTVLQFSTLSHRDISLRTSIVDSFDFGDRSTCMNTTDSQQKDGKDEEVEPGNESVSIQKIYNPFDDSDLFNSSYQMNLKNFKSSPQSILTPIHTKEQLDALMAEDREKLALSRLDTRFFYYHKSMRTSPLNESPFETSMQSSNLVDDNDSSLKIADDGRIYMVSPNSESRGDDDEVLDFRAQLNESRESMTGRRGSVNRRRRSVSPEQHPSLGEQAQAATTGLEEFSPLEIEGVEPRELRSMLNEVQMNLCEPRLRIWIVRTILQPILKAISETNQELSKSFAGLHLRIGVSTLEALRVALKTNNRLGVTKLPFLLPFLEVEENQAYLVARISQLGADSFMDDYKWNGGGTISKAGTDVDQKATSRLLPPGWQQPLITDAQLIFKLFTSYMDSMIASSTFTHNHLNRPFTSRYILDLKDNRLQAYQSISAEYYFRMTTQNPPHIDFIYVSEMGRPVRLPIQPGPQNLFRSILSFIHHIKVYYDSTVSQVEMGRSGINLECVIDVD</sequence>
<accession>A0AAF3E9Y0</accession>
<dbReference type="Pfam" id="PF09786">
    <property type="entry name" value="CytochromB561_N"/>
    <property type="match status" value="1"/>
</dbReference>
<keyword evidence="2" id="KW-1133">Transmembrane helix</keyword>
<feature type="region of interest" description="Disordered" evidence="1">
    <location>
        <begin position="173"/>
        <end position="192"/>
    </location>
</feature>
<evidence type="ECO:0000256" key="1">
    <source>
        <dbReference type="SAM" id="MobiDB-lite"/>
    </source>
</evidence>
<dbReference type="InterPro" id="IPR019176">
    <property type="entry name" value="Cytochrome_B561-rel"/>
</dbReference>
<name>A0AAF3E9Y0_9BILA</name>
<dbReference type="GO" id="GO:0016020">
    <property type="term" value="C:membrane"/>
    <property type="evidence" value="ECO:0007669"/>
    <property type="project" value="TreeGrafter"/>
</dbReference>
<feature type="transmembrane region" description="Helical" evidence="2">
    <location>
        <begin position="62"/>
        <end position="87"/>
    </location>
</feature>
<keyword evidence="3" id="KW-1185">Reference proteome</keyword>
<proteinExistence type="predicted"/>
<feature type="compositionally biased region" description="Polar residues" evidence="1">
    <location>
        <begin position="268"/>
        <end position="279"/>
    </location>
</feature>
<organism evidence="3 4">
    <name type="scientific">Mesorhabditis belari</name>
    <dbReference type="NCBI Taxonomy" id="2138241"/>
    <lineage>
        <taxon>Eukaryota</taxon>
        <taxon>Metazoa</taxon>
        <taxon>Ecdysozoa</taxon>
        <taxon>Nematoda</taxon>
        <taxon>Chromadorea</taxon>
        <taxon>Rhabditida</taxon>
        <taxon>Rhabditina</taxon>
        <taxon>Rhabditomorpha</taxon>
        <taxon>Rhabditoidea</taxon>
        <taxon>Rhabditidae</taxon>
        <taxon>Mesorhabditinae</taxon>
        <taxon>Mesorhabditis</taxon>
    </lineage>
</organism>
<dbReference type="PANTHER" id="PTHR21780:SF0">
    <property type="entry name" value="TRANSMEMBRANE PROTEIN 209"/>
    <property type="match status" value="1"/>
</dbReference>
<evidence type="ECO:0000313" key="3">
    <source>
        <dbReference type="Proteomes" id="UP000887575"/>
    </source>
</evidence>
<feature type="region of interest" description="Disordered" evidence="1">
    <location>
        <begin position="322"/>
        <end position="358"/>
    </location>
</feature>
<feature type="region of interest" description="Disordered" evidence="1">
    <location>
        <begin position="268"/>
        <end position="289"/>
    </location>
</feature>
<protein>
    <recommendedName>
        <fullName evidence="5">Transmembrane protein 209</fullName>
    </recommendedName>
</protein>
<keyword evidence="2" id="KW-0472">Membrane</keyword>
<keyword evidence="2" id="KW-0812">Transmembrane</keyword>
<dbReference type="WBParaSite" id="MBELARI_LOCUS10716.2">
    <property type="protein sequence ID" value="MBELARI_LOCUS10716.2"/>
    <property type="gene ID" value="MBELARI_LOCUS10716"/>
</dbReference>
<feature type="transmembrane region" description="Helical" evidence="2">
    <location>
        <begin position="94"/>
        <end position="113"/>
    </location>
</feature>
<evidence type="ECO:0008006" key="5">
    <source>
        <dbReference type="Google" id="ProtNLM"/>
    </source>
</evidence>
<evidence type="ECO:0000313" key="4">
    <source>
        <dbReference type="WBParaSite" id="MBELARI_LOCUS10716.2"/>
    </source>
</evidence>
<dbReference type="AlphaFoldDB" id="A0AAF3E9Y0"/>
<dbReference type="PANTHER" id="PTHR21780">
    <property type="entry name" value="TRANSMEMBRANE PROTEIN 209"/>
    <property type="match status" value="1"/>
</dbReference>
<dbReference type="Proteomes" id="UP000887575">
    <property type="component" value="Unassembled WGS sequence"/>
</dbReference>
<reference evidence="4" key="1">
    <citation type="submission" date="2024-02" db="UniProtKB">
        <authorList>
            <consortium name="WormBaseParasite"/>
        </authorList>
    </citation>
    <scope>IDENTIFICATION</scope>
</reference>